<accession>A0A1I2M050</accession>
<dbReference type="AlphaFoldDB" id="A0A1I2M050"/>
<keyword evidence="3" id="KW-1185">Reference proteome</keyword>
<feature type="chain" id="PRO_5011452908" evidence="1">
    <location>
        <begin position="39"/>
        <end position="160"/>
    </location>
</feature>
<name>A0A1I2M050_9FLAO</name>
<evidence type="ECO:0000313" key="3">
    <source>
        <dbReference type="Proteomes" id="UP000199116"/>
    </source>
</evidence>
<sequence length="160" mass="18146">MQVNPRNMKLTYANSVFHLLKPALLVFSLFLFAISASAQDEAEIETYFAETKLGESFNFNERTIHFKEVLVDSRCPSDVTCVRAGEAKILVEIFKGEKSLGKETISLGANVNSFKTSLAIFFEEELDIEFLSLSPYPKTSRKIKASDYQLQFKITETVKR</sequence>
<keyword evidence="1" id="KW-0732">Signal</keyword>
<gene>
    <name evidence="2" type="ORF">SAMN04488033_1117</name>
</gene>
<proteinExistence type="predicted"/>
<dbReference type="Proteomes" id="UP000199116">
    <property type="component" value="Unassembled WGS sequence"/>
</dbReference>
<evidence type="ECO:0000313" key="2">
    <source>
        <dbReference type="EMBL" id="SFF84190.1"/>
    </source>
</evidence>
<organism evidence="2 3">
    <name type="scientific">Salegentibacter agarivorans</name>
    <dbReference type="NCBI Taxonomy" id="345907"/>
    <lineage>
        <taxon>Bacteria</taxon>
        <taxon>Pseudomonadati</taxon>
        <taxon>Bacteroidota</taxon>
        <taxon>Flavobacteriia</taxon>
        <taxon>Flavobacteriales</taxon>
        <taxon>Flavobacteriaceae</taxon>
        <taxon>Salegentibacter</taxon>
    </lineage>
</organism>
<dbReference type="EMBL" id="FOOH01000011">
    <property type="protein sequence ID" value="SFF84190.1"/>
    <property type="molecule type" value="Genomic_DNA"/>
</dbReference>
<evidence type="ECO:0000256" key="1">
    <source>
        <dbReference type="SAM" id="SignalP"/>
    </source>
</evidence>
<reference evidence="3" key="1">
    <citation type="submission" date="2016-10" db="EMBL/GenBank/DDBJ databases">
        <authorList>
            <person name="Varghese N."/>
            <person name="Submissions S."/>
        </authorList>
    </citation>
    <scope>NUCLEOTIDE SEQUENCE [LARGE SCALE GENOMIC DNA]</scope>
    <source>
        <strain evidence="3">DSM 23515</strain>
    </source>
</reference>
<protein>
    <submittedName>
        <fullName evidence="2">Uncharacterized protein</fullName>
    </submittedName>
</protein>
<feature type="signal peptide" evidence="1">
    <location>
        <begin position="1"/>
        <end position="38"/>
    </location>
</feature>